<dbReference type="AlphaFoldDB" id="A0A8X6K2S6"/>
<organism evidence="1 2">
    <name type="scientific">Nephila pilipes</name>
    <name type="common">Giant wood spider</name>
    <name type="synonym">Nephila maculata</name>
    <dbReference type="NCBI Taxonomy" id="299642"/>
    <lineage>
        <taxon>Eukaryota</taxon>
        <taxon>Metazoa</taxon>
        <taxon>Ecdysozoa</taxon>
        <taxon>Arthropoda</taxon>
        <taxon>Chelicerata</taxon>
        <taxon>Arachnida</taxon>
        <taxon>Araneae</taxon>
        <taxon>Araneomorphae</taxon>
        <taxon>Entelegynae</taxon>
        <taxon>Araneoidea</taxon>
        <taxon>Nephilidae</taxon>
        <taxon>Nephila</taxon>
    </lineage>
</organism>
<name>A0A8X6K2S6_NEPPI</name>
<proteinExistence type="predicted"/>
<evidence type="ECO:0000313" key="1">
    <source>
        <dbReference type="EMBL" id="GFS58864.1"/>
    </source>
</evidence>
<sequence>MMLRASRIVLTVHFEIPFFAVSDGKRNRPRFTISSPFTSCRKNSSNIPNFATPCVLLICGFFPRPLILLPVGKTPPMRLENPRIFIACVLNSQVSDLRFQLILSCWEVSL</sequence>
<accession>A0A8X6K2S6</accession>
<dbReference type="EMBL" id="BMAW01047059">
    <property type="protein sequence ID" value="GFS58864.1"/>
    <property type="molecule type" value="Genomic_DNA"/>
</dbReference>
<dbReference type="Proteomes" id="UP000887013">
    <property type="component" value="Unassembled WGS sequence"/>
</dbReference>
<evidence type="ECO:0000313" key="2">
    <source>
        <dbReference type="Proteomes" id="UP000887013"/>
    </source>
</evidence>
<keyword evidence="2" id="KW-1185">Reference proteome</keyword>
<comment type="caution">
    <text evidence="1">The sequence shown here is derived from an EMBL/GenBank/DDBJ whole genome shotgun (WGS) entry which is preliminary data.</text>
</comment>
<reference evidence="1" key="1">
    <citation type="submission" date="2020-08" db="EMBL/GenBank/DDBJ databases">
        <title>Multicomponent nature underlies the extraordinary mechanical properties of spider dragline silk.</title>
        <authorList>
            <person name="Kono N."/>
            <person name="Nakamura H."/>
            <person name="Mori M."/>
            <person name="Yoshida Y."/>
            <person name="Ohtoshi R."/>
            <person name="Malay A.D."/>
            <person name="Moran D.A.P."/>
            <person name="Tomita M."/>
            <person name="Numata K."/>
            <person name="Arakawa K."/>
        </authorList>
    </citation>
    <scope>NUCLEOTIDE SEQUENCE</scope>
</reference>
<gene>
    <name evidence="1" type="ORF">NPIL_211431</name>
</gene>
<protein>
    <submittedName>
        <fullName evidence="1">Uncharacterized protein</fullName>
    </submittedName>
</protein>